<dbReference type="Gene3D" id="3.40.630.30">
    <property type="match status" value="1"/>
</dbReference>
<feature type="domain" description="N-acetyltransferase" evidence="1">
    <location>
        <begin position="8"/>
        <end position="171"/>
    </location>
</feature>
<dbReference type="PANTHER" id="PTHR43072:SF8">
    <property type="entry name" value="ACYLTRANSFERASE FABY-RELATED"/>
    <property type="match status" value="1"/>
</dbReference>
<dbReference type="RefSeq" id="WP_048247446.1">
    <property type="nucleotide sequence ID" value="NZ_LDWR01000029.1"/>
</dbReference>
<evidence type="ECO:0000259" key="1">
    <source>
        <dbReference type="PROSITE" id="PS51186"/>
    </source>
</evidence>
<dbReference type="InterPro" id="IPR000182">
    <property type="entry name" value="GNAT_dom"/>
</dbReference>
<dbReference type="PROSITE" id="PS51186">
    <property type="entry name" value="GNAT"/>
    <property type="match status" value="1"/>
</dbReference>
<dbReference type="GO" id="GO:0016747">
    <property type="term" value="F:acyltransferase activity, transferring groups other than amino-acyl groups"/>
    <property type="evidence" value="ECO:0007669"/>
    <property type="project" value="InterPro"/>
</dbReference>
<dbReference type="Pfam" id="PF13420">
    <property type="entry name" value="Acetyltransf_4"/>
    <property type="match status" value="1"/>
</dbReference>
<dbReference type="EMBL" id="LDWR01000029">
    <property type="protein sequence ID" value="KML55773.1"/>
    <property type="molecule type" value="Genomic_DNA"/>
</dbReference>
<reference evidence="2 3" key="1">
    <citation type="submission" date="2015-05" db="EMBL/GenBank/DDBJ databases">
        <title>Draft genome of Burkholderia cepacia LK29.</title>
        <authorList>
            <person name="Chan X.Y."/>
        </authorList>
    </citation>
    <scope>NUCLEOTIDE SEQUENCE [LARGE SCALE GENOMIC DNA]</scope>
    <source>
        <strain evidence="2 3">LK29</strain>
    </source>
</reference>
<dbReference type="PANTHER" id="PTHR43072">
    <property type="entry name" value="N-ACETYLTRANSFERASE"/>
    <property type="match status" value="1"/>
</dbReference>
<evidence type="ECO:0000313" key="2">
    <source>
        <dbReference type="EMBL" id="KML55773.1"/>
    </source>
</evidence>
<dbReference type="CDD" id="cd04301">
    <property type="entry name" value="NAT_SF"/>
    <property type="match status" value="1"/>
</dbReference>
<dbReference type="Proteomes" id="UP000036338">
    <property type="component" value="Unassembled WGS sequence"/>
</dbReference>
<accession>A0A0J5WV89</accession>
<evidence type="ECO:0000313" key="3">
    <source>
        <dbReference type="Proteomes" id="UP000036338"/>
    </source>
</evidence>
<comment type="caution">
    <text evidence="2">The sequence shown here is derived from an EMBL/GenBank/DDBJ whole genome shotgun (WGS) entry which is preliminary data.</text>
</comment>
<dbReference type="InterPro" id="IPR016181">
    <property type="entry name" value="Acyl_CoA_acyltransferase"/>
</dbReference>
<organism evidence="2 3">
    <name type="scientific">Burkholderia cepacia</name>
    <name type="common">Pseudomonas cepacia</name>
    <dbReference type="NCBI Taxonomy" id="292"/>
    <lineage>
        <taxon>Bacteria</taxon>
        <taxon>Pseudomonadati</taxon>
        <taxon>Pseudomonadota</taxon>
        <taxon>Betaproteobacteria</taxon>
        <taxon>Burkholderiales</taxon>
        <taxon>Burkholderiaceae</taxon>
        <taxon>Burkholderia</taxon>
        <taxon>Burkholderia cepacia complex</taxon>
    </lineage>
</organism>
<keyword evidence="2" id="KW-0808">Transferase</keyword>
<dbReference type="SUPFAM" id="SSF55729">
    <property type="entry name" value="Acyl-CoA N-acyltransferases (Nat)"/>
    <property type="match status" value="1"/>
</dbReference>
<proteinExistence type="predicted"/>
<sequence>MSTTPAACIVRDATDADLAAIHAIYAHHVLHSVASFEETPPDAAELRARRDAVLRDGLPYLVAECDGRVAGYAYATPYRARRAYRFTIEDSIYIDDAQRGRGVGRTLLAALIARCEAGPWRQMIAVIADGGTGGSTSLHRAFGFEPAGTLKAVGFKHGRWIDTALMQRPLGDGAHTLPASPEPAPSR</sequence>
<name>A0A0J5WV89_BURCE</name>
<gene>
    <name evidence="2" type="ORF">VL15_18300</name>
</gene>
<protein>
    <submittedName>
        <fullName evidence="2">GCN5 family acetyltransferase</fullName>
    </submittedName>
</protein>
<dbReference type="PATRIC" id="fig|292.27.peg.3668"/>
<dbReference type="AlphaFoldDB" id="A0A0J5WV89"/>